<keyword evidence="3" id="KW-1185">Reference proteome</keyword>
<keyword evidence="1" id="KW-0812">Transmembrane</keyword>
<keyword evidence="1" id="KW-1133">Transmembrane helix</keyword>
<evidence type="ECO:0000313" key="2">
    <source>
        <dbReference type="EMBL" id="GAT33070.1"/>
    </source>
</evidence>
<dbReference type="GO" id="GO:0004497">
    <property type="term" value="F:monooxygenase activity"/>
    <property type="evidence" value="ECO:0007669"/>
    <property type="project" value="UniProtKB-KW"/>
</dbReference>
<reference evidence="3" key="1">
    <citation type="journal article" date="2017" name="Genome Announc.">
        <title>Draft Genome Sequence of Terrimicrobium sacchariphilum NM-5T, a Facultative Anaerobic Soil Bacterium of the Class Spartobacteria.</title>
        <authorList>
            <person name="Qiu Y.L."/>
            <person name="Tourlousse D.M."/>
            <person name="Matsuura N."/>
            <person name="Ohashi A."/>
            <person name="Sekiguchi Y."/>
        </authorList>
    </citation>
    <scope>NUCLEOTIDE SEQUENCE [LARGE SCALE GENOMIC DNA]</scope>
    <source>
        <strain evidence="3">NM-5</strain>
    </source>
</reference>
<dbReference type="RefSeq" id="WP_075078847.1">
    <property type="nucleotide sequence ID" value="NZ_BDCO01000002.1"/>
</dbReference>
<feature type="transmembrane region" description="Helical" evidence="1">
    <location>
        <begin position="162"/>
        <end position="186"/>
    </location>
</feature>
<sequence length="193" mass="21470">METLIPIEIPGQQESPSPNAGVTALIRRQVESSESVAYLEALKLHAESFSRLHPRASMKVFRSTAASGQLEITIIQHFPTQTDHDEWVNSPEFQSWREEIAPPESGSVTKYVGMQALFTNGSDGPPRWKMAVLLIFAVYPMSLAISEWFAPALARIPTLLGTLITSVVIVWMMTYVITPLLTALFARWLNASK</sequence>
<dbReference type="Proteomes" id="UP000076023">
    <property type="component" value="Unassembled WGS sequence"/>
</dbReference>
<comment type="caution">
    <text evidence="2">The sequence shown here is derived from an EMBL/GenBank/DDBJ whole genome shotgun (WGS) entry which is preliminary data.</text>
</comment>
<keyword evidence="2" id="KW-0560">Oxidoreductase</keyword>
<dbReference type="PANTHER" id="PTHR40057:SF1">
    <property type="entry name" value="SLR1162 PROTEIN"/>
    <property type="match status" value="1"/>
</dbReference>
<gene>
    <name evidence="2" type="ORF">TSACC_21475</name>
</gene>
<accession>A0A146G655</accession>
<organism evidence="2 3">
    <name type="scientific">Terrimicrobium sacchariphilum</name>
    <dbReference type="NCBI Taxonomy" id="690879"/>
    <lineage>
        <taxon>Bacteria</taxon>
        <taxon>Pseudomonadati</taxon>
        <taxon>Verrucomicrobiota</taxon>
        <taxon>Terrimicrobiia</taxon>
        <taxon>Terrimicrobiales</taxon>
        <taxon>Terrimicrobiaceae</taxon>
        <taxon>Terrimicrobium</taxon>
    </lineage>
</organism>
<keyword evidence="2" id="KW-0503">Monooxygenase</keyword>
<dbReference type="AlphaFoldDB" id="A0A146G655"/>
<proteinExistence type="predicted"/>
<dbReference type="STRING" id="690879.TSACC_21475"/>
<feature type="transmembrane region" description="Helical" evidence="1">
    <location>
        <begin position="130"/>
        <end position="150"/>
    </location>
</feature>
<protein>
    <submittedName>
        <fullName evidence="2">Antibiotic biosynthesis monooxygenase (ABM) superfamily enzyme</fullName>
    </submittedName>
</protein>
<evidence type="ECO:0000313" key="3">
    <source>
        <dbReference type="Proteomes" id="UP000076023"/>
    </source>
</evidence>
<keyword evidence="1" id="KW-0472">Membrane</keyword>
<dbReference type="EMBL" id="BDCO01000002">
    <property type="protein sequence ID" value="GAT33070.1"/>
    <property type="molecule type" value="Genomic_DNA"/>
</dbReference>
<dbReference type="OrthoDB" id="1494254at2"/>
<dbReference type="PANTHER" id="PTHR40057">
    <property type="entry name" value="SLR1162 PROTEIN"/>
    <property type="match status" value="1"/>
</dbReference>
<name>A0A146G655_TERSA</name>
<dbReference type="InParanoid" id="A0A146G655"/>
<dbReference type="InterPro" id="IPR038762">
    <property type="entry name" value="ABM_predict"/>
</dbReference>
<evidence type="ECO:0000256" key="1">
    <source>
        <dbReference type="SAM" id="Phobius"/>
    </source>
</evidence>